<evidence type="ECO:0000256" key="1">
    <source>
        <dbReference type="ARBA" id="ARBA00022450"/>
    </source>
</evidence>
<dbReference type="SMART" id="SM00823">
    <property type="entry name" value="PKS_PP"/>
    <property type="match status" value="1"/>
</dbReference>
<dbReference type="InterPro" id="IPR020806">
    <property type="entry name" value="PKS_PP-bd"/>
</dbReference>
<proteinExistence type="predicted"/>
<dbReference type="Gene3D" id="1.10.1200.10">
    <property type="entry name" value="ACP-like"/>
    <property type="match status" value="1"/>
</dbReference>
<organism evidence="4 5">
    <name type="scientific">Plectonema cf. radiosum LEGE 06105</name>
    <dbReference type="NCBI Taxonomy" id="945769"/>
    <lineage>
        <taxon>Bacteria</taxon>
        <taxon>Bacillati</taxon>
        <taxon>Cyanobacteriota</taxon>
        <taxon>Cyanophyceae</taxon>
        <taxon>Oscillatoriophycideae</taxon>
        <taxon>Oscillatoriales</taxon>
        <taxon>Microcoleaceae</taxon>
        <taxon>Plectonema</taxon>
    </lineage>
</organism>
<dbReference type="AlphaFoldDB" id="A0A8J7F988"/>
<evidence type="ECO:0000313" key="4">
    <source>
        <dbReference type="EMBL" id="MBE9216665.1"/>
    </source>
</evidence>
<gene>
    <name evidence="4" type="ORF">IQ247_29070</name>
</gene>
<name>A0A8J7F988_9CYAN</name>
<protein>
    <submittedName>
        <fullName evidence="4">KR domain-containing protein</fullName>
    </submittedName>
</protein>
<comment type="caution">
    <text evidence="4">The sequence shown here is derived from an EMBL/GenBank/DDBJ whole genome shotgun (WGS) entry which is preliminary data.</text>
</comment>
<dbReference type="RefSeq" id="WP_193925363.1">
    <property type="nucleotide sequence ID" value="NZ_JADEWL010000189.1"/>
</dbReference>
<dbReference type="InterPro" id="IPR036291">
    <property type="entry name" value="NAD(P)-bd_dom_sf"/>
</dbReference>
<dbReference type="Pfam" id="PF08659">
    <property type="entry name" value="KR"/>
    <property type="match status" value="1"/>
</dbReference>
<accession>A0A8J7F988</accession>
<sequence length="312" mass="34706">PSPPPLRGVIHAAGVLDDGILHSMTWERFTNVIHPKVLGAWNLHDLTQDFPLDFFVLFSSATALFGSPGQANHVAANVFLDALAHYRQSIGKPGLSINWGIWSDVGSAAERNADKEMQMKGIGAIAPQDGIDLFAKLLQFDTPQIGVLPINWSQFLQQNITSPFFTDFISSSQIQSAKTVETGYLESLFAAKPSERRYLLEMHLRTQISQILGFSPDEIDAEKGFFDLGMDSLTSVELKNRLQKSLKISLPSTIIFDQPTLNALLDYLIEQINLENHQVEQPVETELTELSEDEVADLLAQELMEIERGKQS</sequence>
<dbReference type="PANTHER" id="PTHR43775">
    <property type="entry name" value="FATTY ACID SYNTHASE"/>
    <property type="match status" value="1"/>
</dbReference>
<dbReference type="Proteomes" id="UP000620559">
    <property type="component" value="Unassembled WGS sequence"/>
</dbReference>
<dbReference type="InterPro" id="IPR013968">
    <property type="entry name" value="PKS_KR"/>
</dbReference>
<dbReference type="PANTHER" id="PTHR43775:SF37">
    <property type="entry name" value="SI:DKEY-61P9.11"/>
    <property type="match status" value="1"/>
</dbReference>
<dbReference type="GO" id="GO:0031177">
    <property type="term" value="F:phosphopantetheine binding"/>
    <property type="evidence" value="ECO:0007669"/>
    <property type="project" value="InterPro"/>
</dbReference>
<reference evidence="4" key="1">
    <citation type="submission" date="2020-10" db="EMBL/GenBank/DDBJ databases">
        <authorList>
            <person name="Castelo-Branco R."/>
            <person name="Eusebio N."/>
            <person name="Adriana R."/>
            <person name="Vieira A."/>
            <person name="Brugerolle De Fraissinette N."/>
            <person name="Rezende De Castro R."/>
            <person name="Schneider M.P."/>
            <person name="Vasconcelos V."/>
            <person name="Leao P.N."/>
        </authorList>
    </citation>
    <scope>NUCLEOTIDE SEQUENCE</scope>
    <source>
        <strain evidence="4">LEGE 06105</strain>
    </source>
</reference>
<feature type="domain" description="Carrier" evidence="3">
    <location>
        <begin position="195"/>
        <end position="272"/>
    </location>
</feature>
<dbReference type="Gene3D" id="3.40.50.720">
    <property type="entry name" value="NAD(P)-binding Rossmann-like Domain"/>
    <property type="match status" value="1"/>
</dbReference>
<dbReference type="GO" id="GO:0006633">
    <property type="term" value="P:fatty acid biosynthetic process"/>
    <property type="evidence" value="ECO:0007669"/>
    <property type="project" value="TreeGrafter"/>
</dbReference>
<keyword evidence="2" id="KW-0597">Phosphoprotein</keyword>
<dbReference type="Pfam" id="PF00550">
    <property type="entry name" value="PP-binding"/>
    <property type="match status" value="1"/>
</dbReference>
<dbReference type="InterPro" id="IPR036736">
    <property type="entry name" value="ACP-like_sf"/>
</dbReference>
<dbReference type="GO" id="GO:0004312">
    <property type="term" value="F:fatty acid synthase activity"/>
    <property type="evidence" value="ECO:0007669"/>
    <property type="project" value="TreeGrafter"/>
</dbReference>
<keyword evidence="1" id="KW-0596">Phosphopantetheine</keyword>
<keyword evidence="5" id="KW-1185">Reference proteome</keyword>
<dbReference type="InterPro" id="IPR050091">
    <property type="entry name" value="PKS_NRPS_Biosynth_Enz"/>
</dbReference>
<dbReference type="PROSITE" id="PS50075">
    <property type="entry name" value="CARRIER"/>
    <property type="match status" value="1"/>
</dbReference>
<dbReference type="InterPro" id="IPR009081">
    <property type="entry name" value="PP-bd_ACP"/>
</dbReference>
<dbReference type="SUPFAM" id="SSF47336">
    <property type="entry name" value="ACP-like"/>
    <property type="match status" value="1"/>
</dbReference>
<evidence type="ECO:0000256" key="2">
    <source>
        <dbReference type="ARBA" id="ARBA00022553"/>
    </source>
</evidence>
<dbReference type="SUPFAM" id="SSF51735">
    <property type="entry name" value="NAD(P)-binding Rossmann-fold domains"/>
    <property type="match status" value="1"/>
</dbReference>
<evidence type="ECO:0000313" key="5">
    <source>
        <dbReference type="Proteomes" id="UP000620559"/>
    </source>
</evidence>
<dbReference type="EMBL" id="JADEWL010000189">
    <property type="protein sequence ID" value="MBE9216665.1"/>
    <property type="molecule type" value="Genomic_DNA"/>
</dbReference>
<feature type="non-terminal residue" evidence="4">
    <location>
        <position position="1"/>
    </location>
</feature>
<dbReference type="InterPro" id="IPR057326">
    <property type="entry name" value="KR_dom"/>
</dbReference>
<dbReference type="SMART" id="SM00822">
    <property type="entry name" value="PKS_KR"/>
    <property type="match status" value="1"/>
</dbReference>
<dbReference type="SMART" id="SM01294">
    <property type="entry name" value="PKS_PP_betabranch"/>
    <property type="match status" value="1"/>
</dbReference>
<evidence type="ECO:0000259" key="3">
    <source>
        <dbReference type="PROSITE" id="PS50075"/>
    </source>
</evidence>